<dbReference type="EMBL" id="KK198760">
    <property type="protein sequence ID" value="KCW62415.1"/>
    <property type="molecule type" value="Genomic_DNA"/>
</dbReference>
<proteinExistence type="predicted"/>
<organism evidence="1">
    <name type="scientific">Eucalyptus grandis</name>
    <name type="common">Flooded gum</name>
    <dbReference type="NCBI Taxonomy" id="71139"/>
    <lineage>
        <taxon>Eukaryota</taxon>
        <taxon>Viridiplantae</taxon>
        <taxon>Streptophyta</taxon>
        <taxon>Embryophyta</taxon>
        <taxon>Tracheophyta</taxon>
        <taxon>Spermatophyta</taxon>
        <taxon>Magnoliopsida</taxon>
        <taxon>eudicotyledons</taxon>
        <taxon>Gunneridae</taxon>
        <taxon>Pentapetalae</taxon>
        <taxon>rosids</taxon>
        <taxon>malvids</taxon>
        <taxon>Myrtales</taxon>
        <taxon>Myrtaceae</taxon>
        <taxon>Myrtoideae</taxon>
        <taxon>Eucalypteae</taxon>
        <taxon>Eucalyptus</taxon>
    </lineage>
</organism>
<gene>
    <name evidence="1" type="ORF">EUGRSUZ_H05063</name>
</gene>
<evidence type="ECO:0000313" key="1">
    <source>
        <dbReference type="EMBL" id="KCW62415.1"/>
    </source>
</evidence>
<accession>A0A059B9S8</accession>
<dbReference type="Gramene" id="KCW62415">
    <property type="protein sequence ID" value="KCW62415"/>
    <property type="gene ID" value="EUGRSUZ_H05063"/>
</dbReference>
<reference evidence="1" key="1">
    <citation type="submission" date="2013-07" db="EMBL/GenBank/DDBJ databases">
        <title>The genome of Eucalyptus grandis.</title>
        <authorList>
            <person name="Schmutz J."/>
            <person name="Hayes R."/>
            <person name="Myburg A."/>
            <person name="Tuskan G."/>
            <person name="Grattapaglia D."/>
            <person name="Rokhsar D.S."/>
        </authorList>
    </citation>
    <scope>NUCLEOTIDE SEQUENCE</scope>
    <source>
        <tissue evidence="1">Leaf extractions</tissue>
    </source>
</reference>
<dbReference type="AlphaFoldDB" id="A0A059B9S8"/>
<sequence length="98" mass="11856">MCINQAWNKDSKIILEEMTKRSNIAEEWISVFWNLCQPHFQKDHRREIKPKLSPFTVSHPNFQHSLWEPQDECSFCYLPHTRMEFRVQFIINNCNCGK</sequence>
<protein>
    <submittedName>
        <fullName evidence="1">Uncharacterized protein</fullName>
    </submittedName>
</protein>
<dbReference type="InParanoid" id="A0A059B9S8"/>
<name>A0A059B9S8_EUCGR</name>